<evidence type="ECO:0000313" key="2">
    <source>
        <dbReference type="Proteomes" id="UP000078486"/>
    </source>
</evidence>
<sequence length="65" mass="6763">MNARRDPAVSSMRNVALQSRTITLAGHASARIHHSIARTGFSCRGAQAFDGGKPPFPITGATGGE</sequence>
<accession>A0A178IB03</accession>
<keyword evidence="2" id="KW-1185">Reference proteome</keyword>
<name>A0A178IB03_9BACT</name>
<proteinExistence type="predicted"/>
<evidence type="ECO:0000313" key="1">
    <source>
        <dbReference type="EMBL" id="OAM87150.1"/>
    </source>
</evidence>
<protein>
    <submittedName>
        <fullName evidence="1">Uncharacterized protein</fullName>
    </submittedName>
</protein>
<reference evidence="1 2" key="1">
    <citation type="submission" date="2016-01" db="EMBL/GenBank/DDBJ databases">
        <title>High potential of lignocellulose degradation of a new Verrucomicrobia species.</title>
        <authorList>
            <person name="Wang Y."/>
            <person name="Shi Y."/>
            <person name="Qiu Z."/>
            <person name="Liu S."/>
            <person name="Yang H."/>
        </authorList>
    </citation>
    <scope>NUCLEOTIDE SEQUENCE [LARGE SCALE GENOMIC DNA]</scope>
    <source>
        <strain evidence="1 2">TSB47</strain>
    </source>
</reference>
<comment type="caution">
    <text evidence="1">The sequence shown here is derived from an EMBL/GenBank/DDBJ whole genome shotgun (WGS) entry which is preliminary data.</text>
</comment>
<dbReference type="AlphaFoldDB" id="A0A178IB03"/>
<gene>
    <name evidence="1" type="ORF">AW736_24275</name>
</gene>
<dbReference type="EMBL" id="LRRQ01000183">
    <property type="protein sequence ID" value="OAM87150.1"/>
    <property type="molecule type" value="Genomic_DNA"/>
</dbReference>
<dbReference type="STRING" id="1184151.AW736_24275"/>
<dbReference type="RefSeq" id="WP_334319707.1">
    <property type="nucleotide sequence ID" value="NZ_CP109796.1"/>
</dbReference>
<organism evidence="1 2">
    <name type="scientific">Termitidicoccus mucosus</name>
    <dbReference type="NCBI Taxonomy" id="1184151"/>
    <lineage>
        <taxon>Bacteria</taxon>
        <taxon>Pseudomonadati</taxon>
        <taxon>Verrucomicrobiota</taxon>
        <taxon>Opitutia</taxon>
        <taxon>Opitutales</taxon>
        <taxon>Opitutaceae</taxon>
        <taxon>Termitidicoccus</taxon>
    </lineage>
</organism>
<dbReference type="Proteomes" id="UP000078486">
    <property type="component" value="Unassembled WGS sequence"/>
</dbReference>